<evidence type="ECO:0000313" key="2">
    <source>
        <dbReference type="EMBL" id="KAH0942858.1"/>
    </source>
</evidence>
<keyword evidence="3" id="KW-1185">Reference proteome</keyword>
<feature type="region of interest" description="Disordered" evidence="1">
    <location>
        <begin position="243"/>
        <end position="315"/>
    </location>
</feature>
<evidence type="ECO:0000256" key="1">
    <source>
        <dbReference type="SAM" id="MobiDB-lite"/>
    </source>
</evidence>
<feature type="compositionally biased region" description="Basic and acidic residues" evidence="1">
    <location>
        <begin position="478"/>
        <end position="496"/>
    </location>
</feature>
<dbReference type="EMBL" id="JAGKQM010000001">
    <property type="protein sequence ID" value="KAH0942858.1"/>
    <property type="molecule type" value="Genomic_DNA"/>
</dbReference>
<gene>
    <name evidence="2" type="ORF">HID58_002495</name>
</gene>
<feature type="compositionally biased region" description="Low complexity" evidence="1">
    <location>
        <begin position="286"/>
        <end position="300"/>
    </location>
</feature>
<feature type="compositionally biased region" description="Acidic residues" evidence="1">
    <location>
        <begin position="247"/>
        <end position="258"/>
    </location>
</feature>
<protein>
    <submittedName>
        <fullName evidence="2">Uncharacterized protein</fullName>
    </submittedName>
</protein>
<feature type="compositionally biased region" description="Polar residues" evidence="1">
    <location>
        <begin position="335"/>
        <end position="348"/>
    </location>
</feature>
<name>A0ABQ8EMZ3_BRANA</name>
<feature type="compositionally biased region" description="Acidic residues" evidence="1">
    <location>
        <begin position="410"/>
        <end position="419"/>
    </location>
</feature>
<feature type="region of interest" description="Disordered" evidence="1">
    <location>
        <begin position="637"/>
        <end position="723"/>
    </location>
</feature>
<comment type="caution">
    <text evidence="2">The sequence shown here is derived from an EMBL/GenBank/DDBJ whole genome shotgun (WGS) entry which is preliminary data.</text>
</comment>
<evidence type="ECO:0000313" key="3">
    <source>
        <dbReference type="Proteomes" id="UP000824890"/>
    </source>
</evidence>
<dbReference type="Proteomes" id="UP000824890">
    <property type="component" value="Unassembled WGS sequence"/>
</dbReference>
<feature type="region of interest" description="Disordered" evidence="1">
    <location>
        <begin position="392"/>
        <end position="419"/>
    </location>
</feature>
<feature type="compositionally biased region" description="Acidic residues" evidence="1">
    <location>
        <begin position="462"/>
        <end position="471"/>
    </location>
</feature>
<proteinExistence type="predicted"/>
<sequence>MSKKDYRTRELEAANFTHRGMSCIRYGEGGKGMVDGGCSVSSIEGVHDSYIVVISGRWIMYDTGDWDFKLDSDRMGRAVSGKLITSVEDLKRAIIEAYGLVGMSVAVEMSYWLGEHGSCAVGEREAPVQISNDKDFDLFTSARKVDKYINVFVTFKEEVDGKIHFLRPLGNLLKSKEVASSNEMQVESTSADVHTRNDVNDGETDLTEDEIILMGVAEIEAVYASNGFGMREVDGTTCDVQNKVDTTEDADDDKDEDGGVGGGCRTNVTYGGVRGEVVTKMRSGRTNPSSNKGSGSSTNKQRTANPPSTFEDYVDEGRDYIGSSRISMENIEEASNNVGVKSSDQVADTENHSDPNQEEDPILDNNSQMLVLQTPPKPFNMHTREVDDSDDFVGQVPQCVSSRPTHDTSDGEDEDDDFVEPVPMCVSVGQTHETPDGEDEDDDFVEPVRMCVSGGQTHETLVEEDEDDDFIEPVPQSRSREEDARRRREKDKADDESLMKSVRAVELYGFEDAEASSNNKAVNDYTVDDIDFTLVDADMYTGKLFSSKQEFKISLHIYALKQVFRQRKISKMRGEIPPAVDELMENNLEDARALPIVGERTEQQLIELTKAGLKEEIREGLETDEFATLEALFEEAEEVEEGKHARKAEEKGDPEDDGYGYDGEGASGFKDDEEGEYWDWMQMETDVDDDASDRTDDTLGSGQFRMDNYPASSGTDSSTSDSD</sequence>
<reference evidence="2 3" key="1">
    <citation type="submission" date="2021-05" db="EMBL/GenBank/DDBJ databases">
        <title>Genome Assembly of Synthetic Allotetraploid Brassica napus Reveals Homoeologous Exchanges between Subgenomes.</title>
        <authorList>
            <person name="Davis J.T."/>
        </authorList>
    </citation>
    <scope>NUCLEOTIDE SEQUENCE [LARGE SCALE GENOMIC DNA]</scope>
    <source>
        <strain evidence="3">cv. Da-Ae</strain>
        <tissue evidence="2">Seedling</tissue>
    </source>
</reference>
<feature type="compositionally biased region" description="Basic and acidic residues" evidence="1">
    <location>
        <begin position="641"/>
        <end position="651"/>
    </location>
</feature>
<feature type="compositionally biased region" description="Low complexity" evidence="1">
    <location>
        <begin position="712"/>
        <end position="723"/>
    </location>
</feature>
<organism evidence="2 3">
    <name type="scientific">Brassica napus</name>
    <name type="common">Rape</name>
    <dbReference type="NCBI Taxonomy" id="3708"/>
    <lineage>
        <taxon>Eukaryota</taxon>
        <taxon>Viridiplantae</taxon>
        <taxon>Streptophyta</taxon>
        <taxon>Embryophyta</taxon>
        <taxon>Tracheophyta</taxon>
        <taxon>Spermatophyta</taxon>
        <taxon>Magnoliopsida</taxon>
        <taxon>eudicotyledons</taxon>
        <taxon>Gunneridae</taxon>
        <taxon>Pentapetalae</taxon>
        <taxon>rosids</taxon>
        <taxon>malvids</taxon>
        <taxon>Brassicales</taxon>
        <taxon>Brassicaceae</taxon>
        <taxon>Brassiceae</taxon>
        <taxon>Brassica</taxon>
    </lineage>
</organism>
<feature type="region of interest" description="Disordered" evidence="1">
    <location>
        <begin position="335"/>
        <end position="366"/>
    </location>
</feature>
<feature type="region of interest" description="Disordered" evidence="1">
    <location>
        <begin position="458"/>
        <end position="496"/>
    </location>
</feature>
<accession>A0ABQ8EMZ3</accession>